<evidence type="ECO:0000256" key="1">
    <source>
        <dbReference type="ARBA" id="ARBA00022490"/>
    </source>
</evidence>
<name>A0A6J6N923_9ZZZZ</name>
<sequence>MIASLNGTVLVKGLNSLVLDVAGVGFSVMVPNSLAARVSIGEKTRVFTSLIVREDAFVLFGFEDAEQISLFDHLRSVSGVGPKTALAAISTLSPAEIANAVANDDASAFQRVVGIGAKTAKLIVVSLSGKLSAMETNSTDSGDLLAAMQSLGWAERVAEPVVRQVLKTRADKPFGDLIRECLAILGAKQ</sequence>
<dbReference type="AlphaFoldDB" id="A0A6J6N923"/>
<dbReference type="HAMAP" id="MF_00031">
    <property type="entry name" value="DNA_HJ_migration_RuvA"/>
    <property type="match status" value="1"/>
</dbReference>
<dbReference type="GO" id="GO:0003677">
    <property type="term" value="F:DNA binding"/>
    <property type="evidence" value="ECO:0007669"/>
    <property type="project" value="UniProtKB-KW"/>
</dbReference>
<dbReference type="InterPro" id="IPR013849">
    <property type="entry name" value="DNA_helicase_Holl-junc_RuvA_I"/>
</dbReference>
<dbReference type="Pfam" id="PF07499">
    <property type="entry name" value="RuvA_C"/>
    <property type="match status" value="1"/>
</dbReference>
<feature type="domain" description="Holliday junction DNA helicase RuvA C-terminal" evidence="6">
    <location>
        <begin position="142"/>
        <end position="185"/>
    </location>
</feature>
<dbReference type="GO" id="GO:0009379">
    <property type="term" value="C:Holliday junction helicase complex"/>
    <property type="evidence" value="ECO:0007669"/>
    <property type="project" value="InterPro"/>
</dbReference>
<dbReference type="SUPFAM" id="SSF50249">
    <property type="entry name" value="Nucleic acid-binding proteins"/>
    <property type="match status" value="1"/>
</dbReference>
<evidence type="ECO:0000259" key="5">
    <source>
        <dbReference type="Pfam" id="PF01330"/>
    </source>
</evidence>
<reference evidence="7" key="1">
    <citation type="submission" date="2020-05" db="EMBL/GenBank/DDBJ databases">
        <authorList>
            <person name="Chiriac C."/>
            <person name="Salcher M."/>
            <person name="Ghai R."/>
            <person name="Kavagutti S V."/>
        </authorList>
    </citation>
    <scope>NUCLEOTIDE SEQUENCE</scope>
</reference>
<dbReference type="GO" id="GO:0006310">
    <property type="term" value="P:DNA recombination"/>
    <property type="evidence" value="ECO:0007669"/>
    <property type="project" value="InterPro"/>
</dbReference>
<feature type="domain" description="DNA helicase Holliday junction RuvA type" evidence="5">
    <location>
        <begin position="1"/>
        <end position="61"/>
    </location>
</feature>
<dbReference type="GO" id="GO:0005524">
    <property type="term" value="F:ATP binding"/>
    <property type="evidence" value="ECO:0007669"/>
    <property type="project" value="InterPro"/>
</dbReference>
<dbReference type="InterPro" id="IPR036267">
    <property type="entry name" value="RuvA_C_sf"/>
</dbReference>
<dbReference type="Pfam" id="PF14520">
    <property type="entry name" value="HHH_5"/>
    <property type="match status" value="1"/>
</dbReference>
<gene>
    <name evidence="7" type="ORF">UFOPK2370_00413</name>
</gene>
<dbReference type="Gene3D" id="1.10.8.10">
    <property type="entry name" value="DNA helicase RuvA subunit, C-terminal domain"/>
    <property type="match status" value="1"/>
</dbReference>
<dbReference type="GO" id="GO:0009378">
    <property type="term" value="F:four-way junction helicase activity"/>
    <property type="evidence" value="ECO:0007669"/>
    <property type="project" value="InterPro"/>
</dbReference>
<dbReference type="EMBL" id="CAEZXK010000007">
    <property type="protein sequence ID" value="CAB4682609.1"/>
    <property type="molecule type" value="Genomic_DNA"/>
</dbReference>
<dbReference type="InterPro" id="IPR012340">
    <property type="entry name" value="NA-bd_OB-fold"/>
</dbReference>
<evidence type="ECO:0000256" key="3">
    <source>
        <dbReference type="ARBA" id="ARBA00023125"/>
    </source>
</evidence>
<evidence type="ECO:0000256" key="4">
    <source>
        <dbReference type="ARBA" id="ARBA00023204"/>
    </source>
</evidence>
<keyword evidence="1" id="KW-0963">Cytoplasm</keyword>
<dbReference type="GO" id="GO:0006281">
    <property type="term" value="P:DNA repair"/>
    <property type="evidence" value="ECO:0007669"/>
    <property type="project" value="UniProtKB-KW"/>
</dbReference>
<evidence type="ECO:0000259" key="6">
    <source>
        <dbReference type="Pfam" id="PF07499"/>
    </source>
</evidence>
<dbReference type="InterPro" id="IPR010994">
    <property type="entry name" value="RuvA_2-like"/>
</dbReference>
<keyword evidence="4" id="KW-0234">DNA repair</keyword>
<dbReference type="SUPFAM" id="SSF46929">
    <property type="entry name" value="DNA helicase RuvA subunit, C-terminal domain"/>
    <property type="match status" value="1"/>
</dbReference>
<protein>
    <submittedName>
        <fullName evidence="7">Unannotated protein</fullName>
    </submittedName>
</protein>
<evidence type="ECO:0000256" key="2">
    <source>
        <dbReference type="ARBA" id="ARBA00022763"/>
    </source>
</evidence>
<dbReference type="Gene3D" id="2.40.50.140">
    <property type="entry name" value="Nucleic acid-binding proteins"/>
    <property type="match status" value="1"/>
</dbReference>
<keyword evidence="2" id="KW-0227">DNA damage</keyword>
<dbReference type="Pfam" id="PF01330">
    <property type="entry name" value="RuvA_N"/>
    <property type="match status" value="1"/>
</dbReference>
<dbReference type="CDD" id="cd14332">
    <property type="entry name" value="UBA_RuvA_C"/>
    <property type="match status" value="1"/>
</dbReference>
<proteinExistence type="inferred from homology"/>
<dbReference type="InterPro" id="IPR000085">
    <property type="entry name" value="RuvA"/>
</dbReference>
<dbReference type="SUPFAM" id="SSF47781">
    <property type="entry name" value="RuvA domain 2-like"/>
    <property type="match status" value="1"/>
</dbReference>
<keyword evidence="3" id="KW-0238">DNA-binding</keyword>
<evidence type="ECO:0000313" key="7">
    <source>
        <dbReference type="EMBL" id="CAB4682609.1"/>
    </source>
</evidence>
<dbReference type="NCBIfam" id="TIGR00084">
    <property type="entry name" value="ruvA"/>
    <property type="match status" value="1"/>
</dbReference>
<dbReference type="InterPro" id="IPR011114">
    <property type="entry name" value="RuvA_C"/>
</dbReference>
<dbReference type="Gene3D" id="1.10.150.20">
    <property type="entry name" value="5' to 3' exonuclease, C-terminal subdomain"/>
    <property type="match status" value="1"/>
</dbReference>
<accession>A0A6J6N923</accession>
<organism evidence="7">
    <name type="scientific">freshwater metagenome</name>
    <dbReference type="NCBI Taxonomy" id="449393"/>
    <lineage>
        <taxon>unclassified sequences</taxon>
        <taxon>metagenomes</taxon>
        <taxon>ecological metagenomes</taxon>
    </lineage>
</organism>